<feature type="transmembrane region" description="Helical" evidence="1">
    <location>
        <begin position="41"/>
        <end position="61"/>
    </location>
</feature>
<evidence type="ECO:0000313" key="3">
    <source>
        <dbReference type="Proteomes" id="UP000473525"/>
    </source>
</evidence>
<gene>
    <name evidence="2" type="ORF">GON03_23025</name>
</gene>
<evidence type="ECO:0000313" key="2">
    <source>
        <dbReference type="EMBL" id="MVQ52065.1"/>
    </source>
</evidence>
<keyword evidence="3" id="KW-1185">Reference proteome</keyword>
<sequence length="137" mass="13564">MWVTGLVATVAAMAATTLGAAVARACGVDLVVAAGEEPIPLSGVAVVTGVFSAVGVLLAAALRRWSARPAEQLVRITVALTALSLVPPLLAPADVPTTATLVALHLLAAAVVVPALARSLRGRGVAGCARSTRLAEG</sequence>
<evidence type="ECO:0000256" key="1">
    <source>
        <dbReference type="SAM" id="Phobius"/>
    </source>
</evidence>
<dbReference type="Proteomes" id="UP000473525">
    <property type="component" value="Unassembled WGS sequence"/>
</dbReference>
<protein>
    <submittedName>
        <fullName evidence="2">Uncharacterized protein</fullName>
    </submittedName>
</protein>
<feature type="transmembrane region" description="Helical" evidence="1">
    <location>
        <begin position="73"/>
        <end position="91"/>
    </location>
</feature>
<keyword evidence="1" id="KW-0472">Membrane</keyword>
<dbReference type="EMBL" id="WSEK01000005">
    <property type="protein sequence ID" value="MVQ52065.1"/>
    <property type="molecule type" value="Genomic_DNA"/>
</dbReference>
<accession>A0A6L6Y3A2</accession>
<name>A0A6L6Y3A2_9ACTN</name>
<comment type="caution">
    <text evidence="2">The sequence shown here is derived from an EMBL/GenBank/DDBJ whole genome shotgun (WGS) entry which is preliminary data.</text>
</comment>
<feature type="transmembrane region" description="Helical" evidence="1">
    <location>
        <begin position="97"/>
        <end position="117"/>
    </location>
</feature>
<dbReference type="Pfam" id="PF19545">
    <property type="entry name" value="DUF6069"/>
    <property type="match status" value="1"/>
</dbReference>
<reference evidence="2 3" key="1">
    <citation type="submission" date="2019-12" db="EMBL/GenBank/DDBJ databases">
        <authorList>
            <person name="Huq M.A."/>
        </authorList>
    </citation>
    <scope>NUCLEOTIDE SEQUENCE [LARGE SCALE GENOMIC DNA]</scope>
    <source>
        <strain evidence="2 3">MAH-18</strain>
    </source>
</reference>
<dbReference type="AlphaFoldDB" id="A0A6L6Y3A2"/>
<dbReference type="InterPro" id="IPR045713">
    <property type="entry name" value="DUF6069"/>
</dbReference>
<proteinExistence type="predicted"/>
<keyword evidence="1" id="KW-0812">Transmembrane</keyword>
<keyword evidence="1" id="KW-1133">Transmembrane helix</keyword>
<organism evidence="2 3">
    <name type="scientific">Nocardioides agri</name>
    <dbReference type="NCBI Taxonomy" id="2682843"/>
    <lineage>
        <taxon>Bacteria</taxon>
        <taxon>Bacillati</taxon>
        <taxon>Actinomycetota</taxon>
        <taxon>Actinomycetes</taxon>
        <taxon>Propionibacteriales</taxon>
        <taxon>Nocardioidaceae</taxon>
        <taxon>Nocardioides</taxon>
    </lineage>
</organism>